<dbReference type="EMBL" id="JAURTK010000038">
    <property type="protein sequence ID" value="MDP9651899.1"/>
    <property type="molecule type" value="Genomic_DNA"/>
</dbReference>
<evidence type="ECO:0000313" key="1">
    <source>
        <dbReference type="EMBL" id="MDP9651899.1"/>
    </source>
</evidence>
<protein>
    <recommendedName>
        <fullName evidence="3">DUF2280 domain-containing protein</fullName>
    </recommendedName>
</protein>
<evidence type="ECO:0008006" key="3">
    <source>
        <dbReference type="Google" id="ProtNLM"/>
    </source>
</evidence>
<dbReference type="InterPro" id="IPR018738">
    <property type="entry name" value="DUF2280"/>
</dbReference>
<dbReference type="AlphaFoldDB" id="A0AB73IRZ4"/>
<proteinExistence type="predicted"/>
<evidence type="ECO:0000313" key="2">
    <source>
        <dbReference type="Proteomes" id="UP001229486"/>
    </source>
</evidence>
<gene>
    <name evidence="1" type="ORF">J2793_007374</name>
</gene>
<dbReference type="Proteomes" id="UP001229486">
    <property type="component" value="Unassembled WGS sequence"/>
</dbReference>
<reference evidence="1" key="1">
    <citation type="submission" date="2023-07" db="EMBL/GenBank/DDBJ databases">
        <title>Sorghum-associated microbial communities from plants grown in Nebraska, USA.</title>
        <authorList>
            <person name="Schachtman D."/>
        </authorList>
    </citation>
    <scope>NUCLEOTIDE SEQUENCE</scope>
    <source>
        <strain evidence="1">DS1061</strain>
    </source>
</reference>
<name>A0AB73IRZ4_9BURK</name>
<organism evidence="1 2">
    <name type="scientific">Paraburkholderia caledonica</name>
    <dbReference type="NCBI Taxonomy" id="134536"/>
    <lineage>
        <taxon>Bacteria</taxon>
        <taxon>Pseudomonadati</taxon>
        <taxon>Pseudomonadota</taxon>
        <taxon>Betaproteobacteria</taxon>
        <taxon>Burkholderiales</taxon>
        <taxon>Burkholderiaceae</taxon>
        <taxon>Paraburkholderia</taxon>
    </lineage>
</organism>
<comment type="caution">
    <text evidence="1">The sequence shown here is derived from an EMBL/GenBank/DDBJ whole genome shotgun (WGS) entry which is preliminary data.</text>
</comment>
<sequence>MAALKDDVKLFIVRALACFDSPTDVCRQVKEEFGLDVTKQQVSLYHPERRVAKDLSEKWRTIFDETRKKFLADVSTIPIANQAFRLRSLNRMYERVSGTGNIALAAQLIEQAAKESGGTFTNRREMTGKDGAPLIPTKSAQEMTDDELAAYIGASGARAVDSPKG</sequence>
<dbReference type="RefSeq" id="WP_392396402.1">
    <property type="nucleotide sequence ID" value="NZ_JAURTK010000038.1"/>
</dbReference>
<dbReference type="Pfam" id="PF10045">
    <property type="entry name" value="DUF2280"/>
    <property type="match status" value="1"/>
</dbReference>
<accession>A0AB73IRZ4</accession>